<dbReference type="Pfam" id="PF03469">
    <property type="entry name" value="XH"/>
    <property type="match status" value="1"/>
</dbReference>
<dbReference type="PANTHER" id="PTHR21596:SF3">
    <property type="entry name" value="FACTOR OF DNA METHYLATION 1-RELATED"/>
    <property type="match status" value="1"/>
</dbReference>
<reference evidence="2" key="2">
    <citation type="submission" date="2023-06" db="EMBL/GenBank/DDBJ databases">
        <authorList>
            <person name="Ma L."/>
            <person name="Liu K.-W."/>
            <person name="Li Z."/>
            <person name="Hsiao Y.-Y."/>
            <person name="Qi Y."/>
            <person name="Fu T."/>
            <person name="Tang G."/>
            <person name="Zhang D."/>
            <person name="Sun W.-H."/>
            <person name="Liu D.-K."/>
            <person name="Li Y."/>
            <person name="Chen G.-Z."/>
            <person name="Liu X.-D."/>
            <person name="Liao X.-Y."/>
            <person name="Jiang Y.-T."/>
            <person name="Yu X."/>
            <person name="Hao Y."/>
            <person name="Huang J."/>
            <person name="Zhao X.-W."/>
            <person name="Ke S."/>
            <person name="Chen Y.-Y."/>
            <person name="Wu W.-L."/>
            <person name="Hsu J.-L."/>
            <person name="Lin Y.-F."/>
            <person name="Huang M.-D."/>
            <person name="Li C.-Y."/>
            <person name="Huang L."/>
            <person name="Wang Z.-W."/>
            <person name="Zhao X."/>
            <person name="Zhong W.-Y."/>
            <person name="Peng D.-H."/>
            <person name="Ahmad S."/>
            <person name="Lan S."/>
            <person name="Zhang J.-S."/>
            <person name="Tsai W.-C."/>
            <person name="Van De Peer Y."/>
            <person name="Liu Z.-J."/>
        </authorList>
    </citation>
    <scope>NUCLEOTIDE SEQUENCE</scope>
    <source>
        <strain evidence="2">CP</strain>
        <tissue evidence="2">Leaves</tissue>
    </source>
</reference>
<dbReference type="InterPro" id="IPR045177">
    <property type="entry name" value="FDM1-5/IDN2"/>
</dbReference>
<evidence type="ECO:0000313" key="2">
    <source>
        <dbReference type="EMBL" id="KAK1320695.1"/>
    </source>
</evidence>
<dbReference type="InterPro" id="IPR005379">
    <property type="entry name" value="FDM1-5/IDN2_XH"/>
</dbReference>
<dbReference type="PANTHER" id="PTHR21596">
    <property type="entry name" value="RIBONUCLEASE P SUBUNIT P38"/>
    <property type="match status" value="1"/>
</dbReference>
<reference evidence="2" key="1">
    <citation type="journal article" date="2023" name="Nat. Commun.">
        <title>Diploid and tetraploid genomes of Acorus and the evolution of monocots.</title>
        <authorList>
            <person name="Ma L."/>
            <person name="Liu K.W."/>
            <person name="Li Z."/>
            <person name="Hsiao Y.Y."/>
            <person name="Qi Y."/>
            <person name="Fu T."/>
            <person name="Tang G.D."/>
            <person name="Zhang D."/>
            <person name="Sun W.H."/>
            <person name="Liu D.K."/>
            <person name="Li Y."/>
            <person name="Chen G.Z."/>
            <person name="Liu X.D."/>
            <person name="Liao X.Y."/>
            <person name="Jiang Y.T."/>
            <person name="Yu X."/>
            <person name="Hao Y."/>
            <person name="Huang J."/>
            <person name="Zhao X.W."/>
            <person name="Ke S."/>
            <person name="Chen Y.Y."/>
            <person name="Wu W.L."/>
            <person name="Hsu J.L."/>
            <person name="Lin Y.F."/>
            <person name="Huang M.D."/>
            <person name="Li C.Y."/>
            <person name="Huang L."/>
            <person name="Wang Z.W."/>
            <person name="Zhao X."/>
            <person name="Zhong W.Y."/>
            <person name="Peng D.H."/>
            <person name="Ahmad S."/>
            <person name="Lan S."/>
            <person name="Zhang J.S."/>
            <person name="Tsai W.C."/>
            <person name="Van de Peer Y."/>
            <person name="Liu Z.J."/>
        </authorList>
    </citation>
    <scope>NUCLEOTIDE SEQUENCE</scope>
    <source>
        <strain evidence="2">CP</strain>
    </source>
</reference>
<organism evidence="2 3">
    <name type="scientific">Acorus calamus</name>
    <name type="common">Sweet flag</name>
    <dbReference type="NCBI Taxonomy" id="4465"/>
    <lineage>
        <taxon>Eukaryota</taxon>
        <taxon>Viridiplantae</taxon>
        <taxon>Streptophyta</taxon>
        <taxon>Embryophyta</taxon>
        <taxon>Tracheophyta</taxon>
        <taxon>Spermatophyta</taxon>
        <taxon>Magnoliopsida</taxon>
        <taxon>Liliopsida</taxon>
        <taxon>Acoraceae</taxon>
        <taxon>Acorus</taxon>
    </lineage>
</organism>
<dbReference type="EMBL" id="JAUJYO010000003">
    <property type="protein sequence ID" value="KAK1320695.1"/>
    <property type="molecule type" value="Genomic_DNA"/>
</dbReference>
<evidence type="ECO:0000313" key="3">
    <source>
        <dbReference type="Proteomes" id="UP001180020"/>
    </source>
</evidence>
<evidence type="ECO:0000259" key="1">
    <source>
        <dbReference type="Pfam" id="PF03469"/>
    </source>
</evidence>
<name>A0AAV9F4I5_ACOCL</name>
<proteinExistence type="predicted"/>
<dbReference type="AlphaFoldDB" id="A0AAV9F4I5"/>
<sequence length="305" mass="35406">MTSEAYFVEKMKGIPVETSKEVKQCIRANEIATRDQLIAALADEVYFKNKCLKDLELQHHETTLSLHKFMLENEKLQQAYTQVVQITHKLYREDMGAKQRLEGMKIQMHAVEKFRGLEEFIVQIQMHEMKETLKEKIDEIDYIQSVNQSLIIKERKINDELQEAQKEFIDGLSDIQSPSIGIKRMGELDETPFKVACKRRYAAEDSDCKAAKLCLDWQEEIRKPGWHPFKIISTSDEENKEVIDEDDNKLRGIKDELGAEVYEAVTTALLEVNEYNGSGRYAVPELWNFQAGQKATMKEIMEEYA</sequence>
<keyword evidence="3" id="KW-1185">Reference proteome</keyword>
<dbReference type="GO" id="GO:0080188">
    <property type="term" value="P:gene silencing by siRNA-directed DNA methylation"/>
    <property type="evidence" value="ECO:0007669"/>
    <property type="project" value="InterPro"/>
</dbReference>
<feature type="domain" description="Factor of DNA methylation 1-5/IDN2" evidence="1">
    <location>
        <begin position="183"/>
        <end position="302"/>
    </location>
</feature>
<accession>A0AAV9F4I5</accession>
<comment type="caution">
    <text evidence="2">The sequence shown here is derived from an EMBL/GenBank/DDBJ whole genome shotgun (WGS) entry which is preliminary data.</text>
</comment>
<gene>
    <name evidence="2" type="ORF">QJS10_CPA03g01554</name>
</gene>
<protein>
    <recommendedName>
        <fullName evidence="1">Factor of DNA methylation 1-5/IDN2 domain-containing protein</fullName>
    </recommendedName>
</protein>
<dbReference type="Proteomes" id="UP001180020">
    <property type="component" value="Unassembled WGS sequence"/>
</dbReference>